<gene>
    <name evidence="1" type="ORF">RDB_LOCUS136033</name>
</gene>
<evidence type="ECO:0000313" key="1">
    <source>
        <dbReference type="EMBL" id="CAE6497544.1"/>
    </source>
</evidence>
<dbReference type="Proteomes" id="UP000663843">
    <property type="component" value="Unassembled WGS sequence"/>
</dbReference>
<accession>A0A8H3CUK9</accession>
<evidence type="ECO:0000313" key="2">
    <source>
        <dbReference type="Proteomes" id="UP000663843"/>
    </source>
</evidence>
<dbReference type="EMBL" id="CAJMWT010004865">
    <property type="protein sequence ID" value="CAE6497544.1"/>
    <property type="molecule type" value="Genomic_DNA"/>
</dbReference>
<comment type="caution">
    <text evidence="1">The sequence shown here is derived from an EMBL/GenBank/DDBJ whole genome shotgun (WGS) entry which is preliminary data.</text>
</comment>
<feature type="non-terminal residue" evidence="1">
    <location>
        <position position="1"/>
    </location>
</feature>
<name>A0A8H3CUK9_9AGAM</name>
<dbReference type="AlphaFoldDB" id="A0A8H3CUK9"/>
<protein>
    <submittedName>
        <fullName evidence="1">Uncharacterized protein</fullName>
    </submittedName>
</protein>
<organism evidence="1 2">
    <name type="scientific">Rhizoctonia solani</name>
    <dbReference type="NCBI Taxonomy" id="456999"/>
    <lineage>
        <taxon>Eukaryota</taxon>
        <taxon>Fungi</taxon>
        <taxon>Dikarya</taxon>
        <taxon>Basidiomycota</taxon>
        <taxon>Agaricomycotina</taxon>
        <taxon>Agaricomycetes</taxon>
        <taxon>Cantharellales</taxon>
        <taxon>Ceratobasidiaceae</taxon>
        <taxon>Rhizoctonia</taxon>
    </lineage>
</organism>
<reference evidence="1" key="1">
    <citation type="submission" date="2021-01" db="EMBL/GenBank/DDBJ databases">
        <authorList>
            <person name="Kaushik A."/>
        </authorList>
    </citation>
    <scope>NUCLEOTIDE SEQUENCE</scope>
    <source>
        <strain evidence="1">AG2-2IIIB</strain>
    </source>
</reference>
<proteinExistence type="predicted"/>
<sequence>MEGDPAPLLNRFIPNPSRELFDKAELARYAITCADSPQFNETNSFPTPQSLARNTVNRIKNISRHHFGGSPGTSDIDGGCQFWPVDSVEKFAGPFNKTLANPIVIVSSVVDPYAFALTRFGNKKKITLNCYRITPLSGAQLVHKLLGN</sequence>